<proteinExistence type="predicted"/>
<sequence>MIKIKHNLDATKFKWLWSKYVEDGNDEKHCTNSLKGKYSKKFSKHNENFNNETTIIFDEQPEDKFKAIYICGVINKGYSQKKNYPHNVHLAIVPKEGARCLYQFEEWEIEIEDGMISMIPEIEELPVKYQGLPDEYVTCRIFRWAVGYFFNSIK</sequence>
<comment type="caution">
    <text evidence="1">The sequence shown here is derived from an EMBL/GenBank/DDBJ whole genome shotgun (WGS) entry which is preliminary data.</text>
</comment>
<dbReference type="Proteomes" id="UP000596929">
    <property type="component" value="Unassembled WGS sequence"/>
</dbReference>
<dbReference type="RefSeq" id="WP_186860390.1">
    <property type="nucleotide sequence ID" value="NZ_JACOOO010000029.1"/>
</dbReference>
<evidence type="ECO:0000313" key="2">
    <source>
        <dbReference type="Proteomes" id="UP000596929"/>
    </source>
</evidence>
<name>A0ABR7DEH2_9CLOT</name>
<keyword evidence="2" id="KW-1185">Reference proteome</keyword>
<organism evidence="1 2">
    <name type="scientific">Clostridium hominis</name>
    <dbReference type="NCBI Taxonomy" id="2763036"/>
    <lineage>
        <taxon>Bacteria</taxon>
        <taxon>Bacillati</taxon>
        <taxon>Bacillota</taxon>
        <taxon>Clostridia</taxon>
        <taxon>Eubacteriales</taxon>
        <taxon>Clostridiaceae</taxon>
        <taxon>Clostridium</taxon>
    </lineage>
</organism>
<dbReference type="EMBL" id="JACOOO010000029">
    <property type="protein sequence ID" value="MBC5629790.1"/>
    <property type="molecule type" value="Genomic_DNA"/>
</dbReference>
<protein>
    <submittedName>
        <fullName evidence="1">Uncharacterized protein</fullName>
    </submittedName>
</protein>
<evidence type="ECO:0000313" key="1">
    <source>
        <dbReference type="EMBL" id="MBC5629790.1"/>
    </source>
</evidence>
<reference evidence="1 2" key="1">
    <citation type="submission" date="2020-08" db="EMBL/GenBank/DDBJ databases">
        <title>Genome public.</title>
        <authorList>
            <person name="Liu C."/>
            <person name="Sun Q."/>
        </authorList>
    </citation>
    <scope>NUCLEOTIDE SEQUENCE [LARGE SCALE GENOMIC DNA]</scope>
    <source>
        <strain evidence="1 2">NSJ-6</strain>
    </source>
</reference>
<accession>A0ABR7DEH2</accession>
<gene>
    <name evidence="1" type="ORF">H8S20_12950</name>
</gene>